<comment type="caution">
    <text evidence="3">The sequence shown here is derived from an EMBL/GenBank/DDBJ whole genome shotgun (WGS) entry which is preliminary data.</text>
</comment>
<reference evidence="3 4" key="1">
    <citation type="submission" date="2019-12" db="EMBL/GenBank/DDBJ databases">
        <authorList>
            <person name="Li J."/>
        </authorList>
    </citation>
    <scope>NUCLEOTIDE SEQUENCE [LARGE SCALE GENOMIC DNA]</scope>
    <source>
        <strain evidence="3 4">HL2-2</strain>
    </source>
</reference>
<dbReference type="AlphaFoldDB" id="A0A6L6U506"/>
<feature type="domain" description="Glycosyltransferase subfamily 4-like N-terminal" evidence="2">
    <location>
        <begin position="18"/>
        <end position="174"/>
    </location>
</feature>
<name>A0A6L6U506_9FLAO</name>
<dbReference type="CDD" id="cd03811">
    <property type="entry name" value="GT4_GT28_WabH-like"/>
    <property type="match status" value="1"/>
</dbReference>
<keyword evidence="3" id="KW-0808">Transferase</keyword>
<dbReference type="Pfam" id="PF13439">
    <property type="entry name" value="Glyco_transf_4"/>
    <property type="match status" value="1"/>
</dbReference>
<organism evidence="3 4">
    <name type="scientific">Winogradskyella endarachnes</name>
    <dbReference type="NCBI Taxonomy" id="2681965"/>
    <lineage>
        <taxon>Bacteria</taxon>
        <taxon>Pseudomonadati</taxon>
        <taxon>Bacteroidota</taxon>
        <taxon>Flavobacteriia</taxon>
        <taxon>Flavobacteriales</taxon>
        <taxon>Flavobacteriaceae</taxon>
        <taxon>Winogradskyella</taxon>
    </lineage>
</organism>
<dbReference type="InterPro" id="IPR001296">
    <property type="entry name" value="Glyco_trans_1"/>
</dbReference>
<accession>A0A6L6U506</accession>
<gene>
    <name evidence="3" type="ORF">GN138_01925</name>
</gene>
<proteinExistence type="predicted"/>
<dbReference type="Proteomes" id="UP000478208">
    <property type="component" value="Unassembled WGS sequence"/>
</dbReference>
<protein>
    <submittedName>
        <fullName evidence="3">Glycosyltransferase</fullName>
    </submittedName>
</protein>
<sequence length="356" mass="40384">MNNLKKIKIIFLLPSLVPGGAERVISFVSQNISKNKFEPILLIAGFKKDNAYDVNNVDVIYLNKPRILTALPLIISTIIKLKPNIVLSSISHVNTAMSIISPLFKNTKFIGREATILSKRKNEKKSRKWSPAHFISSSFKNLDMIICQSRDMAMDMQLNYEVPENKICVINNPISSLPPVKEISDSTNIKKFITVGRLTEVKGHSRILKMLSQLKFPFHYTIIGDGNLKDEILEEVKSYGLQDKITHIPFTNNVNDFISKNDLFLQGSYVEGFPNALLESCVIGTPVIAFNAPGGTKEIVENGINGYIVDNEMDYLEKLNENKKWKPEEVRESVYIKFNKETIINQYEKLFIQIAN</sequence>
<evidence type="ECO:0000313" key="3">
    <source>
        <dbReference type="EMBL" id="MUU77191.1"/>
    </source>
</evidence>
<evidence type="ECO:0000259" key="2">
    <source>
        <dbReference type="Pfam" id="PF13439"/>
    </source>
</evidence>
<evidence type="ECO:0000313" key="4">
    <source>
        <dbReference type="Proteomes" id="UP000478208"/>
    </source>
</evidence>
<evidence type="ECO:0000259" key="1">
    <source>
        <dbReference type="Pfam" id="PF00534"/>
    </source>
</evidence>
<dbReference type="InterPro" id="IPR028098">
    <property type="entry name" value="Glyco_trans_4-like_N"/>
</dbReference>
<dbReference type="Pfam" id="PF00534">
    <property type="entry name" value="Glycos_transf_1"/>
    <property type="match status" value="1"/>
</dbReference>
<dbReference type="SUPFAM" id="SSF53756">
    <property type="entry name" value="UDP-Glycosyltransferase/glycogen phosphorylase"/>
    <property type="match status" value="1"/>
</dbReference>
<dbReference type="EMBL" id="WOWS01000001">
    <property type="protein sequence ID" value="MUU77191.1"/>
    <property type="molecule type" value="Genomic_DNA"/>
</dbReference>
<dbReference type="GO" id="GO:0016757">
    <property type="term" value="F:glycosyltransferase activity"/>
    <property type="evidence" value="ECO:0007669"/>
    <property type="project" value="InterPro"/>
</dbReference>
<dbReference type="RefSeq" id="WP_157361625.1">
    <property type="nucleotide sequence ID" value="NZ_WOWS01000001.1"/>
</dbReference>
<keyword evidence="4" id="KW-1185">Reference proteome</keyword>
<dbReference type="PANTHER" id="PTHR12526:SF630">
    <property type="entry name" value="GLYCOSYLTRANSFERASE"/>
    <property type="match status" value="1"/>
</dbReference>
<dbReference type="PANTHER" id="PTHR12526">
    <property type="entry name" value="GLYCOSYLTRANSFERASE"/>
    <property type="match status" value="1"/>
</dbReference>
<dbReference type="Gene3D" id="3.40.50.2000">
    <property type="entry name" value="Glycogen Phosphorylase B"/>
    <property type="match status" value="2"/>
</dbReference>
<feature type="domain" description="Glycosyl transferase family 1" evidence="1">
    <location>
        <begin position="189"/>
        <end position="319"/>
    </location>
</feature>